<evidence type="ECO:0000313" key="2">
    <source>
        <dbReference type="EMBL" id="MFC3143783.1"/>
    </source>
</evidence>
<proteinExistence type="predicted"/>
<dbReference type="SUPFAM" id="SSF53335">
    <property type="entry name" value="S-adenosyl-L-methionine-dependent methyltransferases"/>
    <property type="match status" value="1"/>
</dbReference>
<dbReference type="EMBL" id="JBHRTB010000010">
    <property type="protein sequence ID" value="MFC3143783.1"/>
    <property type="molecule type" value="Genomic_DNA"/>
</dbReference>
<sequence length="406" mass="43868">MPSDDVKAQYEVYPYPERNPADETSRLITGSPSWPQEIDHWLWGGVRDWSKPLKALVAGGGSGDGLIQLAQLLTSAGRSYEITYVDLSDAARKIAEARAKARGLTGIRFVTGSLLEAPQLGQFDYIDCCGVLHHLPEPDAGFAALSGALAEGGGLGLMVYAPLGRSGVYPLQSAFTTLYKDMPPKEKLALAKELFTRLPDGHPFRRNPHLVDHEQGDAGFYDLLLHSTDRPYTITELTDALTRAGLELAGVPEPALYDPARLLPQGQSVPDQLSDVQRMQLAEDLRGTFKTHVVYAVKQGGRMAPPRGKPSAIPYIRGADPRQIARAVARDGALRITAGGEKHTLRIDRKAAPLIAAVDGRRPLSAIAQACRLDPIRFAGLWGPVETGLGGFGQLHYSTLLSGNRA</sequence>
<feature type="domain" description="Methyltransferase type 12" evidence="1">
    <location>
        <begin position="58"/>
        <end position="154"/>
    </location>
</feature>
<keyword evidence="3" id="KW-1185">Reference proteome</keyword>
<dbReference type="Proteomes" id="UP001595632">
    <property type="component" value="Unassembled WGS sequence"/>
</dbReference>
<dbReference type="RefSeq" id="WP_275631057.1">
    <property type="nucleotide sequence ID" value="NZ_JARGYD010000001.1"/>
</dbReference>
<gene>
    <name evidence="2" type="ORF">ACFOGP_13765</name>
</gene>
<name>A0ABV7GTZ5_9RHOB</name>
<dbReference type="InterPro" id="IPR029063">
    <property type="entry name" value="SAM-dependent_MTases_sf"/>
</dbReference>
<dbReference type="GO" id="GO:0102208">
    <property type="term" value="F:2-polyprenyl-6-hydroxyphenol methylase activity"/>
    <property type="evidence" value="ECO:0007669"/>
    <property type="project" value="UniProtKB-EC"/>
</dbReference>
<evidence type="ECO:0000313" key="3">
    <source>
        <dbReference type="Proteomes" id="UP001595632"/>
    </source>
</evidence>
<keyword evidence="2" id="KW-0489">Methyltransferase</keyword>
<dbReference type="EC" id="2.1.1.222" evidence="2"/>
<dbReference type="Pfam" id="PF08242">
    <property type="entry name" value="Methyltransf_12"/>
    <property type="match status" value="1"/>
</dbReference>
<accession>A0ABV7GTZ5</accession>
<evidence type="ECO:0000259" key="1">
    <source>
        <dbReference type="Pfam" id="PF08242"/>
    </source>
</evidence>
<protein>
    <submittedName>
        <fullName evidence="2">Class I SAM-dependent methyltransferase</fullName>
        <ecNumber evidence="2">2.1.1.222</ecNumber>
        <ecNumber evidence="2">2.1.1.64</ecNumber>
    </submittedName>
</protein>
<dbReference type="EC" id="2.1.1.64" evidence="2"/>
<dbReference type="GO" id="GO:0032259">
    <property type="term" value="P:methylation"/>
    <property type="evidence" value="ECO:0007669"/>
    <property type="project" value="UniProtKB-KW"/>
</dbReference>
<dbReference type="CDD" id="cd02440">
    <property type="entry name" value="AdoMet_MTases"/>
    <property type="match status" value="1"/>
</dbReference>
<comment type="caution">
    <text evidence="2">The sequence shown here is derived from an EMBL/GenBank/DDBJ whole genome shotgun (WGS) entry which is preliminary data.</text>
</comment>
<dbReference type="GO" id="GO:0061542">
    <property type="term" value="F:3-demethylubiquinol 3-O-methyltransferase activity"/>
    <property type="evidence" value="ECO:0007669"/>
    <property type="project" value="UniProtKB-EC"/>
</dbReference>
<dbReference type="Gene3D" id="3.40.50.150">
    <property type="entry name" value="Vaccinia Virus protein VP39"/>
    <property type="match status" value="1"/>
</dbReference>
<organism evidence="2 3">
    <name type="scientific">Psychromarinibacter halotolerans</name>
    <dbReference type="NCBI Taxonomy" id="1775175"/>
    <lineage>
        <taxon>Bacteria</taxon>
        <taxon>Pseudomonadati</taxon>
        <taxon>Pseudomonadota</taxon>
        <taxon>Alphaproteobacteria</taxon>
        <taxon>Rhodobacterales</taxon>
        <taxon>Paracoccaceae</taxon>
        <taxon>Psychromarinibacter</taxon>
    </lineage>
</organism>
<reference evidence="3" key="1">
    <citation type="journal article" date="2019" name="Int. J. Syst. Evol. Microbiol.">
        <title>The Global Catalogue of Microorganisms (GCM) 10K type strain sequencing project: providing services to taxonomists for standard genome sequencing and annotation.</title>
        <authorList>
            <consortium name="The Broad Institute Genomics Platform"/>
            <consortium name="The Broad Institute Genome Sequencing Center for Infectious Disease"/>
            <person name="Wu L."/>
            <person name="Ma J."/>
        </authorList>
    </citation>
    <scope>NUCLEOTIDE SEQUENCE [LARGE SCALE GENOMIC DNA]</scope>
    <source>
        <strain evidence="3">KCTC 52366</strain>
    </source>
</reference>
<dbReference type="InterPro" id="IPR013217">
    <property type="entry name" value="Methyltransf_12"/>
</dbReference>
<keyword evidence="2" id="KW-0808">Transferase</keyword>